<reference evidence="4 5" key="1">
    <citation type="submission" date="2023-02" db="EMBL/GenBank/DDBJ databases">
        <title>LHISI_Scaffold_Assembly.</title>
        <authorList>
            <person name="Stuart O.P."/>
            <person name="Cleave R."/>
            <person name="Magrath M.J.L."/>
            <person name="Mikheyev A.S."/>
        </authorList>
    </citation>
    <scope>NUCLEOTIDE SEQUENCE [LARGE SCALE GENOMIC DNA]</scope>
    <source>
        <strain evidence="4">Daus_M_001</strain>
        <tissue evidence="4">Leg muscle</tissue>
    </source>
</reference>
<evidence type="ECO:0000256" key="1">
    <source>
        <dbReference type="ARBA" id="ARBA00001968"/>
    </source>
</evidence>
<name>A0ABQ9GAS4_9NEOP</name>
<evidence type="ECO:0000313" key="4">
    <source>
        <dbReference type="EMBL" id="KAJ8869267.1"/>
    </source>
</evidence>
<evidence type="ECO:0000259" key="3">
    <source>
        <dbReference type="Pfam" id="PF13359"/>
    </source>
</evidence>
<dbReference type="InterPro" id="IPR027806">
    <property type="entry name" value="HARBI1_dom"/>
</dbReference>
<organism evidence="4 5">
    <name type="scientific">Dryococelus australis</name>
    <dbReference type="NCBI Taxonomy" id="614101"/>
    <lineage>
        <taxon>Eukaryota</taxon>
        <taxon>Metazoa</taxon>
        <taxon>Ecdysozoa</taxon>
        <taxon>Arthropoda</taxon>
        <taxon>Hexapoda</taxon>
        <taxon>Insecta</taxon>
        <taxon>Pterygota</taxon>
        <taxon>Neoptera</taxon>
        <taxon>Polyneoptera</taxon>
        <taxon>Phasmatodea</taxon>
        <taxon>Verophasmatodea</taxon>
        <taxon>Anareolatae</taxon>
        <taxon>Phasmatidae</taxon>
        <taxon>Eurycanthinae</taxon>
        <taxon>Dryococelus</taxon>
    </lineage>
</organism>
<accession>A0ABQ9GAS4</accession>
<comment type="caution">
    <text evidence="4">The sequence shown here is derived from an EMBL/GenBank/DDBJ whole genome shotgun (WGS) entry which is preliminary data.</text>
</comment>
<comment type="cofactor">
    <cofactor evidence="1">
        <name>a divalent metal cation</name>
        <dbReference type="ChEBI" id="CHEBI:60240"/>
    </cofactor>
</comment>
<keyword evidence="2" id="KW-0479">Metal-binding</keyword>
<gene>
    <name evidence="4" type="ORF">PR048_030839</name>
</gene>
<evidence type="ECO:0000256" key="2">
    <source>
        <dbReference type="ARBA" id="ARBA00022723"/>
    </source>
</evidence>
<protein>
    <recommendedName>
        <fullName evidence="3">DDE Tnp4 domain-containing protein</fullName>
    </recommendedName>
</protein>
<keyword evidence="5" id="KW-1185">Reference proteome</keyword>
<dbReference type="Proteomes" id="UP001159363">
    <property type="component" value="Chromosome 13"/>
</dbReference>
<evidence type="ECO:0000313" key="5">
    <source>
        <dbReference type="Proteomes" id="UP001159363"/>
    </source>
</evidence>
<dbReference type="Pfam" id="PF13359">
    <property type="entry name" value="DDE_Tnp_4"/>
    <property type="match status" value="1"/>
</dbReference>
<dbReference type="EMBL" id="JARBHB010000014">
    <property type="protein sequence ID" value="KAJ8869267.1"/>
    <property type="molecule type" value="Genomic_DNA"/>
</dbReference>
<sequence length="182" mass="21103">MSVLPENPPIRILSETRETTQNYKVTRLNFQNQDLSSQQQPGRVPYVIIGDEGSGRSQFVLRPYGGRFLTVEKKVFNYRLTRARRYVECCFGIFSDKWIKFHRALSVEPYLTESIIKSCCHLDNFVRERDGVKFEDTLTARGFAEGMPVDNSNTDNNARCTRAIVTDYFLNEGALEWQMQKI</sequence>
<proteinExistence type="predicted"/>
<feature type="domain" description="DDE Tnp4" evidence="3">
    <location>
        <begin position="32"/>
        <end position="124"/>
    </location>
</feature>